<evidence type="ECO:0000313" key="1">
    <source>
        <dbReference type="EMBL" id="TWW78251.1"/>
    </source>
</evidence>
<keyword evidence="2" id="KW-1185">Reference proteome</keyword>
<protein>
    <submittedName>
        <fullName evidence="1">Uncharacterized protein</fullName>
    </submittedName>
</protein>
<sequence>MPVMAAASGVSEFEKLTRRHGVKLSPPAGMSVEECSLAVGEIVGHGSVKSASRMVGLFFVDSTDKADQLVVVVNGEHTAVFPLSNPAKKTTGVDGP</sequence>
<dbReference type="AlphaFoldDB" id="A0A5C6PHA3"/>
<organism evidence="1 2">
    <name type="scientific">Takifugu flavidus</name>
    <name type="common">sansaifugu</name>
    <dbReference type="NCBI Taxonomy" id="433684"/>
    <lineage>
        <taxon>Eukaryota</taxon>
        <taxon>Metazoa</taxon>
        <taxon>Chordata</taxon>
        <taxon>Craniata</taxon>
        <taxon>Vertebrata</taxon>
        <taxon>Euteleostomi</taxon>
        <taxon>Actinopterygii</taxon>
        <taxon>Neopterygii</taxon>
        <taxon>Teleostei</taxon>
        <taxon>Neoteleostei</taxon>
        <taxon>Acanthomorphata</taxon>
        <taxon>Eupercaria</taxon>
        <taxon>Tetraodontiformes</taxon>
        <taxon>Tetradontoidea</taxon>
        <taxon>Tetraodontidae</taxon>
        <taxon>Takifugu</taxon>
    </lineage>
</organism>
<accession>A0A5C6PHA3</accession>
<proteinExistence type="predicted"/>
<dbReference type="Proteomes" id="UP000324091">
    <property type="component" value="Chromosome 11"/>
</dbReference>
<reference evidence="1 2" key="1">
    <citation type="submission" date="2019-04" db="EMBL/GenBank/DDBJ databases">
        <title>Chromosome genome assembly for Takifugu flavidus.</title>
        <authorList>
            <person name="Xiao S."/>
        </authorList>
    </citation>
    <scope>NUCLEOTIDE SEQUENCE [LARGE SCALE GENOMIC DNA]</scope>
    <source>
        <strain evidence="1">HTHZ2018</strain>
        <tissue evidence="1">Muscle</tissue>
    </source>
</reference>
<comment type="caution">
    <text evidence="1">The sequence shown here is derived from an EMBL/GenBank/DDBJ whole genome shotgun (WGS) entry which is preliminary data.</text>
</comment>
<name>A0A5C6PHA3_9TELE</name>
<dbReference type="EMBL" id="RHFK02000003">
    <property type="protein sequence ID" value="TWW78251.1"/>
    <property type="molecule type" value="Genomic_DNA"/>
</dbReference>
<gene>
    <name evidence="1" type="ORF">D4764_11G0003720</name>
</gene>
<evidence type="ECO:0000313" key="2">
    <source>
        <dbReference type="Proteomes" id="UP000324091"/>
    </source>
</evidence>